<proteinExistence type="predicted"/>
<evidence type="ECO:0000313" key="2">
    <source>
        <dbReference type="Proteomes" id="UP000274541"/>
    </source>
</evidence>
<dbReference type="AlphaFoldDB" id="A0A0Q0BU56"/>
<comment type="caution">
    <text evidence="1">The sequence shown here is derived from an EMBL/GenBank/DDBJ whole genome shotgun (WGS) entry which is preliminary data.</text>
</comment>
<protein>
    <submittedName>
        <fullName evidence="1">TonB domain protein</fullName>
    </submittedName>
</protein>
<organism evidence="1 2">
    <name type="scientific">Pseudomonas syringae pv. aptata</name>
    <dbReference type="NCBI Taxonomy" id="83167"/>
    <lineage>
        <taxon>Bacteria</taxon>
        <taxon>Pseudomonadati</taxon>
        <taxon>Pseudomonadota</taxon>
        <taxon>Gammaproteobacteria</taxon>
        <taxon>Pseudomonadales</taxon>
        <taxon>Pseudomonadaceae</taxon>
        <taxon>Pseudomonas</taxon>
        <taxon>Pseudomonas syringae</taxon>
    </lineage>
</organism>
<dbReference type="Proteomes" id="UP000274541">
    <property type="component" value="Unassembled WGS sequence"/>
</dbReference>
<dbReference type="SUPFAM" id="SSF74653">
    <property type="entry name" value="TolA/TonB C-terminal domain"/>
    <property type="match status" value="1"/>
</dbReference>
<sequence>MPKQSRSSVRRLSADADQGIDGRVGRASGGQRMSCVLGCMMLTGLLSAGGAQALPSYPVPLHMPEPGYPTSMLRSFVKRSVSIRVFIQADGGVRFLEVLGAPDPRLISLTRSAVEQWVFEPWQPSASHPEGEAVTVTFNFTERPHTNPPLAANVELRQVLCWQLNTEMFEGRKWRKDVKPDALMRTELYLSSSPVIEHFLTLDERQALVLELLEATPDIVAQCQKNPMRRYVDYLPESVRKAL</sequence>
<dbReference type="EMBL" id="RBPX01000217">
    <property type="protein sequence ID" value="RMO63815.1"/>
    <property type="molecule type" value="Genomic_DNA"/>
</dbReference>
<evidence type="ECO:0000313" key="1">
    <source>
        <dbReference type="EMBL" id="RMO63815.1"/>
    </source>
</evidence>
<reference evidence="1 2" key="1">
    <citation type="submission" date="2018-08" db="EMBL/GenBank/DDBJ databases">
        <title>Recombination of ecologically and evolutionarily significant loci maintains genetic cohesion in the Pseudomonas syringae species complex.</title>
        <authorList>
            <person name="Dillon M."/>
            <person name="Thakur S."/>
            <person name="Almeida R.N.D."/>
            <person name="Weir B.S."/>
            <person name="Guttman D.S."/>
        </authorList>
    </citation>
    <scope>NUCLEOTIDE SEQUENCE [LARGE SCALE GENOMIC DNA]</scope>
    <source>
        <strain evidence="1 2">ICMP 4388</strain>
    </source>
</reference>
<name>A0A0Q0BU56_PSEAP</name>
<dbReference type="Gene3D" id="3.30.2420.10">
    <property type="entry name" value="TonB"/>
    <property type="match status" value="1"/>
</dbReference>
<accession>A0A0Q0BU56</accession>
<gene>
    <name evidence="1" type="ORF">ALQ37_101077</name>
</gene>